<evidence type="ECO:0000313" key="1">
    <source>
        <dbReference type="EMBL" id="KAL1514430.1"/>
    </source>
</evidence>
<dbReference type="AlphaFoldDB" id="A0AB34J6X7"/>
<dbReference type="Proteomes" id="UP001515480">
    <property type="component" value="Unassembled WGS sequence"/>
</dbReference>
<comment type="caution">
    <text evidence="1">The sequence shown here is derived from an EMBL/GenBank/DDBJ whole genome shotgun (WGS) entry which is preliminary data.</text>
</comment>
<proteinExistence type="predicted"/>
<protein>
    <submittedName>
        <fullName evidence="1">Uncharacterized protein</fullName>
    </submittedName>
</protein>
<dbReference type="EMBL" id="JBGBPQ010000012">
    <property type="protein sequence ID" value="KAL1514430.1"/>
    <property type="molecule type" value="Genomic_DNA"/>
</dbReference>
<reference evidence="1 2" key="1">
    <citation type="journal article" date="2024" name="Science">
        <title>Giant polyketide synthase enzymes in the biosynthesis of giant marine polyether toxins.</title>
        <authorList>
            <person name="Fallon T.R."/>
            <person name="Shende V.V."/>
            <person name="Wierzbicki I.H."/>
            <person name="Pendleton A.L."/>
            <person name="Watervoot N.F."/>
            <person name="Auber R.P."/>
            <person name="Gonzalez D.J."/>
            <person name="Wisecaver J.H."/>
            <person name="Moore B.S."/>
        </authorList>
    </citation>
    <scope>NUCLEOTIDE SEQUENCE [LARGE SCALE GENOMIC DNA]</scope>
    <source>
        <strain evidence="1 2">12B1</strain>
    </source>
</reference>
<gene>
    <name evidence="1" type="ORF">AB1Y20_003529</name>
</gene>
<keyword evidence="2" id="KW-1185">Reference proteome</keyword>
<accession>A0AB34J6X7</accession>
<evidence type="ECO:0000313" key="2">
    <source>
        <dbReference type="Proteomes" id="UP001515480"/>
    </source>
</evidence>
<organism evidence="1 2">
    <name type="scientific">Prymnesium parvum</name>
    <name type="common">Toxic golden alga</name>
    <dbReference type="NCBI Taxonomy" id="97485"/>
    <lineage>
        <taxon>Eukaryota</taxon>
        <taxon>Haptista</taxon>
        <taxon>Haptophyta</taxon>
        <taxon>Prymnesiophyceae</taxon>
        <taxon>Prymnesiales</taxon>
        <taxon>Prymnesiaceae</taxon>
        <taxon>Prymnesium</taxon>
    </lineage>
</organism>
<sequence length="388" mass="44473">MHQRAAPRQAIAPRVTPVLFVTYSSSSLWEGESSETYRKLQGIIADLSADRRSAKARHAPNWYKLVVLYQRNRPHEQFNCSRHVPELAACAEYTREDMKREFGHTLALHRRGDAPRRLNVGFWVCALWMLERSRAGSTFPHVWYIEDDVYLPRPWPAYFRRYDARHAAIDLLTPQRPYFLKALLEATGGTQLREEQRAANAAYNTSNRGWERHQLDGPAVEFAIARGRPTPPTQLSIPTPTLAAKLPVNDDALYAKVPLYAWRLGRRLVRELVLALERGARAHEEIFVPTACQARLREPPCAWETFEPDDVGIPCGTNQQDSWFRANYPAFRSRLAWNLTQYQDFIGRLQRPGGVKLLPTSPQRMYHPVKGQLTRPQNALTLREAGGV</sequence>
<name>A0AB34J6X7_PRYPA</name>